<keyword evidence="1" id="KW-0812">Transmembrane</keyword>
<accession>A0AAN6EU75</accession>
<sequence length="128" mass="14671">MMMADPLSVCAGWSILFSVIADQRHRLVDLHISMWFAVLFFFTIILFFERRNRCKCSSTIAATRRGRWLSRPQESTQEAQKRARLFQVEADPCLSMSSGGDLANKDHFSVHANVSRLRLAVIWRAPGQ</sequence>
<feature type="transmembrane region" description="Helical" evidence="1">
    <location>
        <begin position="31"/>
        <end position="48"/>
    </location>
</feature>
<dbReference type="AlphaFoldDB" id="A0AAN6EU75"/>
<evidence type="ECO:0000313" key="2">
    <source>
        <dbReference type="EMBL" id="KAJ8990431.1"/>
    </source>
</evidence>
<evidence type="ECO:0000313" key="3">
    <source>
        <dbReference type="Proteomes" id="UP001161757"/>
    </source>
</evidence>
<evidence type="ECO:0000256" key="1">
    <source>
        <dbReference type="SAM" id="Phobius"/>
    </source>
</evidence>
<keyword evidence="1" id="KW-0472">Membrane</keyword>
<name>A0AAN6EU75_EXODE</name>
<reference evidence="2" key="1">
    <citation type="submission" date="2023-01" db="EMBL/GenBank/DDBJ databases">
        <title>Exophiala dermititidis isolated from Cystic Fibrosis Patient.</title>
        <authorList>
            <person name="Kurbessoian T."/>
            <person name="Crocker A."/>
            <person name="Murante D."/>
            <person name="Hogan D.A."/>
            <person name="Stajich J.E."/>
        </authorList>
    </citation>
    <scope>NUCLEOTIDE SEQUENCE</scope>
    <source>
        <strain evidence="2">Ex8</strain>
    </source>
</reference>
<gene>
    <name evidence="2" type="ORF">HRR80_005916</name>
</gene>
<proteinExistence type="predicted"/>
<protein>
    <submittedName>
        <fullName evidence="2">Uncharacterized protein</fullName>
    </submittedName>
</protein>
<comment type="caution">
    <text evidence="2">The sequence shown here is derived from an EMBL/GenBank/DDBJ whole genome shotgun (WGS) entry which is preliminary data.</text>
</comment>
<keyword evidence="1" id="KW-1133">Transmembrane helix</keyword>
<organism evidence="2 3">
    <name type="scientific">Exophiala dermatitidis</name>
    <name type="common">Black yeast-like fungus</name>
    <name type="synonym">Wangiella dermatitidis</name>
    <dbReference type="NCBI Taxonomy" id="5970"/>
    <lineage>
        <taxon>Eukaryota</taxon>
        <taxon>Fungi</taxon>
        <taxon>Dikarya</taxon>
        <taxon>Ascomycota</taxon>
        <taxon>Pezizomycotina</taxon>
        <taxon>Eurotiomycetes</taxon>
        <taxon>Chaetothyriomycetidae</taxon>
        <taxon>Chaetothyriales</taxon>
        <taxon>Herpotrichiellaceae</taxon>
        <taxon>Exophiala</taxon>
    </lineage>
</organism>
<dbReference type="Proteomes" id="UP001161757">
    <property type="component" value="Unassembled WGS sequence"/>
</dbReference>
<dbReference type="EMBL" id="JAJGCB010000011">
    <property type="protein sequence ID" value="KAJ8990431.1"/>
    <property type="molecule type" value="Genomic_DNA"/>
</dbReference>